<dbReference type="AlphaFoldDB" id="D6GWQ7"/>
<evidence type="ECO:0008006" key="4">
    <source>
        <dbReference type="Google" id="ProtNLM"/>
    </source>
</evidence>
<evidence type="ECO:0000313" key="3">
    <source>
        <dbReference type="Proteomes" id="UP000009376"/>
    </source>
</evidence>
<reference evidence="2 3" key="1">
    <citation type="journal article" date="2010" name="Proc. Natl. Acad. Sci. U.S.A.">
        <title>Enigmatic, ultrasmall, uncultivated Archaea.</title>
        <authorList>
            <person name="Baker B.J."/>
            <person name="Comolli L.R."/>
            <person name="Dick G.J."/>
            <person name="Hauser L.J."/>
            <person name="Hyatt D."/>
            <person name="Dill B.D."/>
            <person name="Land M.L."/>
            <person name="Verberkmoes N.C."/>
            <person name="Hettich R.L."/>
            <person name="Banfield J.F."/>
        </authorList>
    </citation>
    <scope>NUCLEOTIDE SEQUENCE [LARGE SCALE GENOMIC DNA]</scope>
</reference>
<sequence length="284" mass="31744">MFQNIKRGWEIGKATRKLVFQEKNLMIYPIISGIAILAEILAIFIPSLLLIGTSLQYYYILPLFLFYFVVTFTATYILMAMFIAFRSVTAGNKITMSQAFSQVKPYTKLVIEWSLFYSVIIMIIRLIESRMRGISGIILGAVLSMAIGFATIFVVPVILDEKLTPIKAMKRSASFIIKNFGKSFGGLLYTDLYSLAIVLIGIVIGLVGIFVSTNTYVTISLLLVGGIILFIGIIINYLLSNVFKLIVYDFINHSKVPKGFSKEILSNAAKNKISHNNFMQPPSN</sequence>
<feature type="transmembrane region" description="Helical" evidence="1">
    <location>
        <begin position="217"/>
        <end position="239"/>
    </location>
</feature>
<feature type="transmembrane region" description="Helical" evidence="1">
    <location>
        <begin position="192"/>
        <end position="211"/>
    </location>
</feature>
<evidence type="ECO:0000256" key="1">
    <source>
        <dbReference type="SAM" id="Phobius"/>
    </source>
</evidence>
<name>D6GWQ7_PARA5</name>
<organism evidence="2 3">
    <name type="scientific">Candidatus Parvarchaeum acidophilus ARMAN-5</name>
    <dbReference type="NCBI Taxonomy" id="662762"/>
    <lineage>
        <taxon>Archaea</taxon>
        <taxon>Candidatus Parvarchaeota</taxon>
        <taxon>Candidatus Parvarchaeum</taxon>
    </lineage>
</organism>
<accession>D6GWQ7</accession>
<feature type="transmembrane region" description="Helical" evidence="1">
    <location>
        <begin position="25"/>
        <end position="51"/>
    </location>
</feature>
<dbReference type="Proteomes" id="UP000009376">
    <property type="component" value="Unassembled WGS sequence"/>
</dbReference>
<feature type="transmembrane region" description="Helical" evidence="1">
    <location>
        <begin position="133"/>
        <end position="159"/>
    </location>
</feature>
<gene>
    <name evidence="2" type="ORF">BJBARM5_0928</name>
</gene>
<keyword evidence="1" id="KW-1133">Transmembrane helix</keyword>
<keyword evidence="1" id="KW-0812">Transmembrane</keyword>
<dbReference type="EMBL" id="GG745605">
    <property type="protein sequence ID" value="EFD92359.1"/>
    <property type="molecule type" value="Genomic_DNA"/>
</dbReference>
<protein>
    <recommendedName>
        <fullName evidence="4">DUF4013 domain-containing protein</fullName>
    </recommendedName>
</protein>
<proteinExistence type="predicted"/>
<feature type="transmembrane region" description="Helical" evidence="1">
    <location>
        <begin position="57"/>
        <end position="85"/>
    </location>
</feature>
<dbReference type="Pfam" id="PF19656">
    <property type="entry name" value="DUF6159"/>
    <property type="match status" value="1"/>
</dbReference>
<evidence type="ECO:0000313" key="2">
    <source>
        <dbReference type="EMBL" id="EFD92359.1"/>
    </source>
</evidence>
<dbReference type="InterPro" id="IPR046157">
    <property type="entry name" value="DUF6159"/>
</dbReference>
<feature type="transmembrane region" description="Helical" evidence="1">
    <location>
        <begin position="106"/>
        <end position="127"/>
    </location>
</feature>
<keyword evidence="1" id="KW-0472">Membrane</keyword>